<dbReference type="Gene3D" id="3.40.50.11350">
    <property type="match status" value="1"/>
</dbReference>
<dbReference type="InterPro" id="IPR045573">
    <property type="entry name" value="Fut8_N_cat"/>
</dbReference>
<dbReference type="EMBL" id="JAAAIM010001035">
    <property type="protein sequence ID" value="KAG0282592.1"/>
    <property type="molecule type" value="Genomic_DNA"/>
</dbReference>
<dbReference type="PANTHER" id="PTHR13132:SF29">
    <property type="entry name" value="ALPHA-(1,6)-FUCOSYLTRANSFERASE"/>
    <property type="match status" value="1"/>
</dbReference>
<dbReference type="Proteomes" id="UP001194696">
    <property type="component" value="Unassembled WGS sequence"/>
</dbReference>
<reference evidence="2 3" key="1">
    <citation type="journal article" date="2020" name="Fungal Divers.">
        <title>Resolving the Mortierellaceae phylogeny through synthesis of multi-gene phylogenetics and phylogenomics.</title>
        <authorList>
            <person name="Vandepol N."/>
            <person name="Liber J."/>
            <person name="Desiro A."/>
            <person name="Na H."/>
            <person name="Kennedy M."/>
            <person name="Barry K."/>
            <person name="Grigoriev I.V."/>
            <person name="Miller A.N."/>
            <person name="O'Donnell K."/>
            <person name="Stajich J.E."/>
            <person name="Bonito G."/>
        </authorList>
    </citation>
    <scope>NUCLEOTIDE SEQUENCE [LARGE SCALE GENOMIC DNA]</scope>
    <source>
        <strain evidence="2 3">AD045</strain>
    </source>
</reference>
<sequence length="154" mass="18368">MARLTSTKTMTPGFEKSLFWLRTMVIYYVTRPNYRFREQFRKYAAIRTPSMAVHVRHADKHWEAELLEFSNYMSKAEEYKSHTRASNIYLMSDDSKVIKASEQYKNFLFQYLEVPRPNIAWYAETSRGAPKDILERDFLLDVYAAAQYEHQILT</sequence>
<dbReference type="Pfam" id="PF19745">
    <property type="entry name" value="FUT8_N_cat"/>
    <property type="match status" value="1"/>
</dbReference>
<keyword evidence="3" id="KW-1185">Reference proteome</keyword>
<dbReference type="PANTHER" id="PTHR13132">
    <property type="entry name" value="ALPHA- 1,6 -FUCOSYLTRANSFERASE"/>
    <property type="match status" value="1"/>
</dbReference>
<name>A0ABQ7JPA0_9FUNG</name>
<feature type="domain" description="Alpha-(1,6)-fucosyltransferase N- and catalytic" evidence="1">
    <location>
        <begin position="18"/>
        <end position="109"/>
    </location>
</feature>
<organism evidence="2 3">
    <name type="scientific">Linnemannia gamsii</name>
    <dbReference type="NCBI Taxonomy" id="64522"/>
    <lineage>
        <taxon>Eukaryota</taxon>
        <taxon>Fungi</taxon>
        <taxon>Fungi incertae sedis</taxon>
        <taxon>Mucoromycota</taxon>
        <taxon>Mortierellomycotina</taxon>
        <taxon>Mortierellomycetes</taxon>
        <taxon>Mortierellales</taxon>
        <taxon>Mortierellaceae</taxon>
        <taxon>Linnemannia</taxon>
    </lineage>
</organism>
<evidence type="ECO:0000313" key="3">
    <source>
        <dbReference type="Proteomes" id="UP001194696"/>
    </source>
</evidence>
<evidence type="ECO:0000259" key="1">
    <source>
        <dbReference type="Pfam" id="PF19745"/>
    </source>
</evidence>
<gene>
    <name evidence="2" type="ORF">BGZ96_000318</name>
</gene>
<evidence type="ECO:0000313" key="2">
    <source>
        <dbReference type="EMBL" id="KAG0282592.1"/>
    </source>
</evidence>
<proteinExistence type="predicted"/>
<accession>A0ABQ7JPA0</accession>
<protein>
    <recommendedName>
        <fullName evidence="1">Alpha-(1,6)-fucosyltransferase N- and catalytic domain-containing protein</fullName>
    </recommendedName>
</protein>
<comment type="caution">
    <text evidence="2">The sequence shown here is derived from an EMBL/GenBank/DDBJ whole genome shotgun (WGS) entry which is preliminary data.</text>
</comment>